<dbReference type="Pfam" id="PF00149">
    <property type="entry name" value="Metallophos"/>
    <property type="match status" value="1"/>
</dbReference>
<keyword evidence="1" id="KW-0812">Transmembrane</keyword>
<dbReference type="PANTHER" id="PTHR31302">
    <property type="entry name" value="TRANSMEMBRANE PROTEIN WITH METALLOPHOSPHOESTERASE DOMAIN-RELATED"/>
    <property type="match status" value="1"/>
</dbReference>
<dbReference type="Proteomes" id="UP000582837">
    <property type="component" value="Unassembled WGS sequence"/>
</dbReference>
<feature type="domain" description="Calcineurin-like phosphoesterase" evidence="2">
    <location>
        <begin position="145"/>
        <end position="317"/>
    </location>
</feature>
<feature type="transmembrane region" description="Helical" evidence="1">
    <location>
        <begin position="103"/>
        <end position="121"/>
    </location>
</feature>
<feature type="transmembrane region" description="Helical" evidence="1">
    <location>
        <begin position="30"/>
        <end position="49"/>
    </location>
</feature>
<evidence type="ECO:0000313" key="4">
    <source>
        <dbReference type="Proteomes" id="UP000582837"/>
    </source>
</evidence>
<dbReference type="PANTHER" id="PTHR31302:SF0">
    <property type="entry name" value="TRANSMEMBRANE PROTEIN WITH METALLOPHOSPHOESTERASE DOMAIN"/>
    <property type="match status" value="1"/>
</dbReference>
<dbReference type="EMBL" id="JACHIA010000010">
    <property type="protein sequence ID" value="MBB6071768.1"/>
    <property type="molecule type" value="Genomic_DNA"/>
</dbReference>
<evidence type="ECO:0000256" key="1">
    <source>
        <dbReference type="SAM" id="Phobius"/>
    </source>
</evidence>
<dbReference type="InterPro" id="IPR004843">
    <property type="entry name" value="Calcineurin-like_PHP"/>
</dbReference>
<dbReference type="CDD" id="cd07385">
    <property type="entry name" value="MPP_YkuE_C"/>
    <property type="match status" value="1"/>
</dbReference>
<dbReference type="GO" id="GO:0016787">
    <property type="term" value="F:hydrolase activity"/>
    <property type="evidence" value="ECO:0007669"/>
    <property type="project" value="InterPro"/>
</dbReference>
<proteinExistence type="predicted"/>
<dbReference type="AlphaFoldDB" id="A0A841H1C4"/>
<protein>
    <recommendedName>
        <fullName evidence="2">Calcineurin-like phosphoesterase domain-containing protein</fullName>
    </recommendedName>
</protein>
<dbReference type="InterPro" id="IPR051158">
    <property type="entry name" value="Metallophosphoesterase_sf"/>
</dbReference>
<feature type="transmembrane region" description="Helical" evidence="1">
    <location>
        <begin position="70"/>
        <end position="91"/>
    </location>
</feature>
<dbReference type="InterPro" id="IPR029052">
    <property type="entry name" value="Metallo-depent_PP-like"/>
</dbReference>
<dbReference type="RefSeq" id="WP_170032526.1">
    <property type="nucleotide sequence ID" value="NZ_JABDTL010000001.1"/>
</dbReference>
<dbReference type="Gene3D" id="3.60.21.10">
    <property type="match status" value="1"/>
</dbReference>
<keyword evidence="4" id="KW-1185">Reference proteome</keyword>
<organism evidence="3 4">
    <name type="scientific">Longimicrobium terrae</name>
    <dbReference type="NCBI Taxonomy" id="1639882"/>
    <lineage>
        <taxon>Bacteria</taxon>
        <taxon>Pseudomonadati</taxon>
        <taxon>Gemmatimonadota</taxon>
        <taxon>Longimicrobiia</taxon>
        <taxon>Longimicrobiales</taxon>
        <taxon>Longimicrobiaceae</taxon>
        <taxon>Longimicrobium</taxon>
    </lineage>
</organism>
<reference evidence="3 4" key="1">
    <citation type="submission" date="2020-08" db="EMBL/GenBank/DDBJ databases">
        <title>Genomic Encyclopedia of Type Strains, Phase IV (KMG-IV): sequencing the most valuable type-strain genomes for metagenomic binning, comparative biology and taxonomic classification.</title>
        <authorList>
            <person name="Goeker M."/>
        </authorList>
    </citation>
    <scope>NUCLEOTIDE SEQUENCE [LARGE SCALE GENOMIC DNA]</scope>
    <source>
        <strain evidence="3 4">DSM 29007</strain>
    </source>
</reference>
<keyword evidence="1" id="KW-0472">Membrane</keyword>
<gene>
    <name evidence="3" type="ORF">HNQ61_003407</name>
</gene>
<keyword evidence="1" id="KW-1133">Transmembrane helix</keyword>
<evidence type="ECO:0000259" key="2">
    <source>
        <dbReference type="Pfam" id="PF00149"/>
    </source>
</evidence>
<comment type="caution">
    <text evidence="3">The sequence shown here is derived from an EMBL/GenBank/DDBJ whole genome shotgun (WGS) entry which is preliminary data.</text>
</comment>
<dbReference type="SUPFAM" id="SSF56300">
    <property type="entry name" value="Metallo-dependent phosphatases"/>
    <property type="match status" value="1"/>
</dbReference>
<evidence type="ECO:0000313" key="3">
    <source>
        <dbReference type="EMBL" id="MBB6071768.1"/>
    </source>
</evidence>
<name>A0A841H1C4_9BACT</name>
<accession>A0A841H1C4</accession>
<sequence length="378" mass="40603">MKKAILILGLWDGLCWLILGSILAPVTPGGWLAILVVALMLFLPIIGFVKRMTSGGYPSVFTRVWVMRPFWYGQLFLPFLAIAALVGLVAGLPFGAAQVSGRWAVAGLGALLLVLSVWGYIGTRRLVLRPLDIRIDGLPEGLDGMRIVQLSDLHVGPHTPRRHLARIRDAVHNARPDVIVLTGDQVDDYARDVEPLGAALGGLSAPMGVFAIAGNHDVYAGWSAVRAGMERLGWRVLVNDAVPMERNGSRFWMGGTGDPAGRGGFGVAAGEVAPDVERTLARVPADAFTVVLAHNPALWPQLAARGVDLTLSGHTHYGQLAIPRLRWSVASVFLEHAMGLYRSGGSVLYINPGTNYWGIPFRVGTPPEVTVVTLRRGG</sequence>